<proteinExistence type="inferred from homology"/>
<reference evidence="10 11" key="1">
    <citation type="submission" date="2023-03" db="EMBL/GenBank/DDBJ databases">
        <title>Draft genome sequence of the bacteria which degrade cell wall of Tricholomamatutake.</title>
        <authorList>
            <person name="Konishi Y."/>
            <person name="Fukuta Y."/>
            <person name="Shirasaka N."/>
        </authorList>
    </citation>
    <scope>NUCLEOTIDE SEQUENCE [LARGE SCALE GENOMIC DNA]</scope>
    <source>
        <strain evidence="11">mu1</strain>
    </source>
</reference>
<dbReference type="PANTHER" id="PTHR30620">
    <property type="entry name" value="PERIPLASMIC BETA-GLUCOSIDASE-RELATED"/>
    <property type="match status" value="1"/>
</dbReference>
<protein>
    <recommendedName>
        <fullName evidence="3">beta-glucosidase</fullName>
        <ecNumber evidence="3">3.2.1.21</ecNumber>
    </recommendedName>
</protein>
<dbReference type="PANTHER" id="PTHR30620:SF16">
    <property type="entry name" value="LYSOSOMAL BETA GLUCOSIDASE"/>
    <property type="match status" value="1"/>
</dbReference>
<evidence type="ECO:0000259" key="9">
    <source>
        <dbReference type="Pfam" id="PF01915"/>
    </source>
</evidence>
<dbReference type="Pfam" id="PF00933">
    <property type="entry name" value="Glyco_hydro_3"/>
    <property type="match status" value="1"/>
</dbReference>
<dbReference type="InterPro" id="IPR002772">
    <property type="entry name" value="Glyco_hydro_3_C"/>
</dbReference>
<dbReference type="Gene3D" id="3.20.20.300">
    <property type="entry name" value="Glycoside hydrolase, family 3, N-terminal domain"/>
    <property type="match status" value="1"/>
</dbReference>
<dbReference type="Gene3D" id="3.40.50.1700">
    <property type="entry name" value="Glycoside hydrolase family 3 C-terminal domain"/>
    <property type="match status" value="1"/>
</dbReference>
<evidence type="ECO:0000256" key="6">
    <source>
        <dbReference type="ARBA" id="ARBA00023295"/>
    </source>
</evidence>
<dbReference type="Proteomes" id="UP001157114">
    <property type="component" value="Unassembled WGS sequence"/>
</dbReference>
<dbReference type="EC" id="3.2.1.21" evidence="3"/>
<dbReference type="SUPFAM" id="SSF52279">
    <property type="entry name" value="Beta-D-glucan exohydrolase, C-terminal domain"/>
    <property type="match status" value="1"/>
</dbReference>
<evidence type="ECO:0000313" key="11">
    <source>
        <dbReference type="Proteomes" id="UP001157114"/>
    </source>
</evidence>
<feature type="region of interest" description="Disordered" evidence="7">
    <location>
        <begin position="161"/>
        <end position="180"/>
    </location>
</feature>
<feature type="domain" description="Glycoside hydrolase family 3 N-terminal" evidence="8">
    <location>
        <begin position="186"/>
        <end position="424"/>
    </location>
</feature>
<comment type="similarity">
    <text evidence="2">Belongs to the glycosyl hydrolase 3 family.</text>
</comment>
<dbReference type="InterPro" id="IPR051915">
    <property type="entry name" value="Cellulose_Degrad_GH3"/>
</dbReference>
<dbReference type="InterPro" id="IPR001764">
    <property type="entry name" value="Glyco_hydro_3_N"/>
</dbReference>
<keyword evidence="4" id="KW-0732">Signal</keyword>
<evidence type="ECO:0000256" key="2">
    <source>
        <dbReference type="ARBA" id="ARBA00005336"/>
    </source>
</evidence>
<organism evidence="10 11">
    <name type="scientific">Paenibacillus glycanilyticus</name>
    <dbReference type="NCBI Taxonomy" id="126569"/>
    <lineage>
        <taxon>Bacteria</taxon>
        <taxon>Bacillati</taxon>
        <taxon>Bacillota</taxon>
        <taxon>Bacilli</taxon>
        <taxon>Bacillales</taxon>
        <taxon>Paenibacillaceae</taxon>
        <taxon>Paenibacillus</taxon>
    </lineage>
</organism>
<evidence type="ECO:0000256" key="3">
    <source>
        <dbReference type="ARBA" id="ARBA00012744"/>
    </source>
</evidence>
<evidence type="ECO:0000256" key="1">
    <source>
        <dbReference type="ARBA" id="ARBA00000448"/>
    </source>
</evidence>
<evidence type="ECO:0000256" key="7">
    <source>
        <dbReference type="SAM" id="MobiDB-lite"/>
    </source>
</evidence>
<dbReference type="EMBL" id="BSSQ01000024">
    <property type="protein sequence ID" value="GLX70946.1"/>
    <property type="molecule type" value="Genomic_DNA"/>
</dbReference>
<name>A0ABQ6GNM2_9BACL</name>
<keyword evidence="11" id="KW-1185">Reference proteome</keyword>
<accession>A0ABQ6GNM2</accession>
<gene>
    <name evidence="10" type="ORF">MU1_52940</name>
</gene>
<dbReference type="SUPFAM" id="SSF51445">
    <property type="entry name" value="(Trans)glycosidases"/>
    <property type="match status" value="1"/>
</dbReference>
<evidence type="ECO:0000256" key="4">
    <source>
        <dbReference type="ARBA" id="ARBA00022729"/>
    </source>
</evidence>
<keyword evidence="6" id="KW-0326">Glycosidase</keyword>
<dbReference type="InterPro" id="IPR036962">
    <property type="entry name" value="Glyco_hydro_3_N_sf"/>
</dbReference>
<comment type="catalytic activity">
    <reaction evidence="1">
        <text>Hydrolysis of terminal, non-reducing beta-D-glucosyl residues with release of beta-D-glucose.</text>
        <dbReference type="EC" id="3.2.1.21"/>
    </reaction>
</comment>
<dbReference type="InterPro" id="IPR036881">
    <property type="entry name" value="Glyco_hydro_3_C_sf"/>
</dbReference>
<evidence type="ECO:0000313" key="10">
    <source>
        <dbReference type="EMBL" id="GLX70946.1"/>
    </source>
</evidence>
<comment type="caution">
    <text evidence="10">The sequence shown here is derived from an EMBL/GenBank/DDBJ whole genome shotgun (WGS) entry which is preliminary data.</text>
</comment>
<sequence length="759" mass="83329">MTNNQASTVTEVQIQYVANDNGPLLGYSQSSGVQIIEEDGLRFKDLSGDGKLDPYEDWRLSPEERAKDLASKMTIEQIAGLMLYSQHQFVPAASTTWFPGTYGGKTFEESGAKPWDLTDQQISFLSKDHLRHVLLVGVQSPFVAARWNNVVQSFAEGTGLGIPANNSSDPRHASDASSEFNAGAGGKISMWPETLGLAATFDPAVTRNFGDIAAKEYRALGLATALSPQIDIATDPRWLRFNGTFGEDSKLATDMARAYVDGFQTSEDDREIASGWGYESVNAMVKHWPGGGSGEGGRDAHFGCGKYAVYPGNNFEEHLLPFTEGAFKLDGKTGQASAVMPYYTISSNQDPVNGENVGNSYSSYLINDLLREQYGYDGVVCTDWMITSDEAANKDTFIGGKPWGVEGLTVAERHYKLLMAGVDQFGGNNEIGPVLEAYQMGVEEHGEANMRARFERSAVRLLKNMFRVGLFENPYLQPEESEQTVGNPAFMQAGYDAQLKSLVMLKNEGSVLPLPTRSRVYVPKRFKAAGKNWFGMPTPESLEYPVNLDIVAKYFEVVEDPADADVALVFIEGPKPGFGYSQEDLASGGNGYVPISLQYKPYTAEHARETSIIGDPREDDVLNRSYQGKTVTTQNESDLDAVLETKKMMNGKPVIVSMLLSNPAIVAEFENEAAAIIVNFGVQDQAIMEVLSGSVEPSGLLPMQMPANMMTVEEQFEDVPHDMECYVDADKHTYDFGFGLNWNGVIDDGRTKKYRNVKV</sequence>
<dbReference type="PRINTS" id="PR00133">
    <property type="entry name" value="GLHYDRLASE3"/>
</dbReference>
<keyword evidence="5" id="KW-0378">Hydrolase</keyword>
<dbReference type="Pfam" id="PF01915">
    <property type="entry name" value="Glyco_hydro_3_C"/>
    <property type="match status" value="1"/>
</dbReference>
<dbReference type="RefSeq" id="WP_284241758.1">
    <property type="nucleotide sequence ID" value="NZ_BSSQ01000024.1"/>
</dbReference>
<evidence type="ECO:0000259" key="8">
    <source>
        <dbReference type="Pfam" id="PF00933"/>
    </source>
</evidence>
<feature type="domain" description="Glycoside hydrolase family 3 C-terminal" evidence="9">
    <location>
        <begin position="502"/>
        <end position="741"/>
    </location>
</feature>
<dbReference type="InterPro" id="IPR017853">
    <property type="entry name" value="GH"/>
</dbReference>
<evidence type="ECO:0000256" key="5">
    <source>
        <dbReference type="ARBA" id="ARBA00022801"/>
    </source>
</evidence>